<proteinExistence type="predicted"/>
<feature type="transmembrane region" description="Helical" evidence="2">
    <location>
        <begin position="95"/>
        <end position="114"/>
    </location>
</feature>
<dbReference type="InterPro" id="IPR002931">
    <property type="entry name" value="Transglutaminase-like"/>
</dbReference>
<dbReference type="Gene3D" id="3.10.620.30">
    <property type="match status" value="1"/>
</dbReference>
<evidence type="ECO:0000256" key="1">
    <source>
        <dbReference type="SAM" id="MobiDB-lite"/>
    </source>
</evidence>
<feature type="transmembrane region" description="Helical" evidence="2">
    <location>
        <begin position="63"/>
        <end position="83"/>
    </location>
</feature>
<evidence type="ECO:0000256" key="2">
    <source>
        <dbReference type="SAM" id="Phobius"/>
    </source>
</evidence>
<dbReference type="AlphaFoldDB" id="A0A1G8H5H8"/>
<dbReference type="Proteomes" id="UP000183255">
    <property type="component" value="Unassembled WGS sequence"/>
</dbReference>
<name>A0A1G8H5H8_9CLOT</name>
<dbReference type="InterPro" id="IPR038765">
    <property type="entry name" value="Papain-like_cys_pep_sf"/>
</dbReference>
<dbReference type="EMBL" id="FNDZ01000001">
    <property type="protein sequence ID" value="SDI01801.1"/>
    <property type="molecule type" value="Genomic_DNA"/>
</dbReference>
<feature type="region of interest" description="Disordered" evidence="1">
    <location>
        <begin position="553"/>
        <end position="597"/>
    </location>
</feature>
<feature type="transmembrane region" description="Helical" evidence="2">
    <location>
        <begin position="12"/>
        <end position="31"/>
    </location>
</feature>
<feature type="compositionally biased region" description="Acidic residues" evidence="1">
    <location>
        <begin position="553"/>
        <end position="568"/>
    </location>
</feature>
<accession>A0A1G8H5H8</accession>
<feature type="domain" description="Transglutaminase-like" evidence="3">
    <location>
        <begin position="473"/>
        <end position="545"/>
    </location>
</feature>
<dbReference type="RefSeq" id="WP_031573585.1">
    <property type="nucleotide sequence ID" value="NZ_FNDZ01000001.1"/>
</dbReference>
<sequence length="726" mass="83799">MSRLKNKVIPLMIIFFNMIIMGMVMESAYFIEGFKHTEIMVFALLPVLMVLGFLGTLKGENNYYRIGFFLLGAVSAYFLYQAVKTIDLFQIPSDIAVINATIMDGLSIQFTDFLNVLKVMMLTGAVILSITLYIFPYNMVILDMGLLLFLWIVDYYGNTYEYARFFVPVWAFSLLFYRTTLVDQEAKVLKVNRNRRLVEAVVLTLIITIGSAFIDIETKGVYSDRLFNYFNGQVVPQGSITGASIRDPFGIAMTGYNDSETLLGGNISINEEEVMRAFGEEPIYLRGTVRTEYLGDRWARDVIEYEPNGSLSSEKAAYYERLTVNEDLRRIEIRPIAEMTSNLFSSIYTKEVSFSNNLALLFYNDERSTYTSNKTVINNYDITYFRENLIEDHIRRLPKNVRASDFYMEYGPYLQIYQTLTPRTVDLVNSLVDDSMRNYEKAEVLTNYLRENYSYTLTPGNLPENTDFVDYFLFEVEEGYCVYFGTALTVMLRIAGVPTRYVEGFKMSEEAIDGEYIIRNSDAHAWTEVLIDEENDIWQIFDATGTPRELIYGEEPEDEENQEGEEGVETPSETPETEVPAQEGGTDVPGQSPEEQKIEQTRRNVILLILGLLLLAVVSRAAYKKARLQRMMSSGSLKPYFREMLKLFSFIYYRKESGETYLEMAARIKDEEIRTQMETLVTEVYKEEFSGEPGEFTQRVEFYEDVYGIVKDYRGPIFAFMKKHFL</sequence>
<dbReference type="InterPro" id="IPR052901">
    <property type="entry name" value="Bact_TGase-like"/>
</dbReference>
<evidence type="ECO:0000313" key="5">
    <source>
        <dbReference type="Proteomes" id="UP000183255"/>
    </source>
</evidence>
<feature type="transmembrane region" description="Helical" evidence="2">
    <location>
        <begin position="197"/>
        <end position="214"/>
    </location>
</feature>
<evidence type="ECO:0000313" key="4">
    <source>
        <dbReference type="EMBL" id="SDI01801.1"/>
    </source>
</evidence>
<feature type="transmembrane region" description="Helical" evidence="2">
    <location>
        <begin position="37"/>
        <end position="56"/>
    </location>
</feature>
<feature type="transmembrane region" description="Helical" evidence="2">
    <location>
        <begin position="159"/>
        <end position="177"/>
    </location>
</feature>
<keyword evidence="2" id="KW-0812">Transmembrane</keyword>
<protein>
    <submittedName>
        <fullName evidence="4">Transglutaminase-like superfamily protein</fullName>
    </submittedName>
</protein>
<evidence type="ECO:0000259" key="3">
    <source>
        <dbReference type="SMART" id="SM00460"/>
    </source>
</evidence>
<gene>
    <name evidence="4" type="ORF">SAMN05421804_101476</name>
</gene>
<organism evidence="4 5">
    <name type="scientific">Proteiniclasticum ruminis</name>
    <dbReference type="NCBI Taxonomy" id="398199"/>
    <lineage>
        <taxon>Bacteria</taxon>
        <taxon>Bacillati</taxon>
        <taxon>Bacillota</taxon>
        <taxon>Clostridia</taxon>
        <taxon>Eubacteriales</taxon>
        <taxon>Clostridiaceae</taxon>
        <taxon>Proteiniclasticum</taxon>
    </lineage>
</organism>
<dbReference type="Pfam" id="PF01841">
    <property type="entry name" value="Transglut_core"/>
    <property type="match status" value="1"/>
</dbReference>
<dbReference type="PANTHER" id="PTHR42736">
    <property type="entry name" value="PROTEIN-GLUTAMINE GAMMA-GLUTAMYLTRANSFERASE"/>
    <property type="match status" value="1"/>
</dbReference>
<dbReference type="SMART" id="SM00460">
    <property type="entry name" value="TGc"/>
    <property type="match status" value="1"/>
</dbReference>
<keyword evidence="2" id="KW-1133">Transmembrane helix</keyword>
<feature type="transmembrane region" description="Helical" evidence="2">
    <location>
        <begin position="126"/>
        <end position="153"/>
    </location>
</feature>
<keyword evidence="2" id="KW-0472">Membrane</keyword>
<reference evidence="4 5" key="1">
    <citation type="submission" date="2016-10" db="EMBL/GenBank/DDBJ databases">
        <authorList>
            <person name="de Groot N.N."/>
        </authorList>
    </citation>
    <scope>NUCLEOTIDE SEQUENCE [LARGE SCALE GENOMIC DNA]</scope>
    <source>
        <strain evidence="4 5">CGMCC 1.5058</strain>
    </source>
</reference>
<dbReference type="PANTHER" id="PTHR42736:SF1">
    <property type="entry name" value="PROTEIN-GLUTAMINE GAMMA-GLUTAMYLTRANSFERASE"/>
    <property type="match status" value="1"/>
</dbReference>
<feature type="compositionally biased region" description="Low complexity" evidence="1">
    <location>
        <begin position="569"/>
        <end position="580"/>
    </location>
</feature>
<feature type="transmembrane region" description="Helical" evidence="2">
    <location>
        <begin position="605"/>
        <end position="623"/>
    </location>
</feature>
<dbReference type="SUPFAM" id="SSF54001">
    <property type="entry name" value="Cysteine proteinases"/>
    <property type="match status" value="1"/>
</dbReference>